<reference evidence="1 2" key="1">
    <citation type="submission" date="2019-09" db="EMBL/GenBank/DDBJ databases">
        <title>Report of infection by Mycobacterium simiae a patient suffering from pulmonary tuberculosis.</title>
        <authorList>
            <person name="Mohanty P.S."/>
            <person name="Bansal A.K."/>
            <person name="Singh H."/>
            <person name="Sharma S."/>
            <person name="Patil S.A."/>
            <person name="Upadhaya P."/>
            <person name="Singh P.K."/>
            <person name="Kumar D."/>
            <person name="Kumar S."/>
            <person name="Singh R.K."/>
            <person name="Chaudhary B."/>
        </authorList>
    </citation>
    <scope>NUCLEOTIDE SEQUENCE [LARGE SCALE GENOMIC DNA]</scope>
    <source>
        <strain evidence="1 2">JAL-560-SIM</strain>
    </source>
</reference>
<proteinExistence type="predicted"/>
<dbReference type="InterPro" id="IPR007817">
    <property type="entry name" value="Isocyanide_synthase_DIT1"/>
</dbReference>
<dbReference type="PANTHER" id="PTHR37285:SF5">
    <property type="entry name" value="SPORE WALL MATURATION PROTEIN DIT1"/>
    <property type="match status" value="1"/>
</dbReference>
<gene>
    <name evidence="1" type="ORF">F0Q45_23965</name>
</gene>
<dbReference type="EMBL" id="VTZN01000247">
    <property type="protein sequence ID" value="KAA1245679.1"/>
    <property type="molecule type" value="Genomic_DNA"/>
</dbReference>
<organism evidence="1 2">
    <name type="scientific">Mycobacterium simiae</name>
    <name type="common">Mycobacterium habana</name>
    <dbReference type="NCBI Taxonomy" id="1784"/>
    <lineage>
        <taxon>Bacteria</taxon>
        <taxon>Bacillati</taxon>
        <taxon>Actinomycetota</taxon>
        <taxon>Actinomycetes</taxon>
        <taxon>Mycobacteriales</taxon>
        <taxon>Mycobacteriaceae</taxon>
        <taxon>Mycobacterium</taxon>
        <taxon>Mycobacterium simiae complex</taxon>
    </lineage>
</organism>
<name>A0A5B1BF00_MYCSI</name>
<evidence type="ECO:0000313" key="2">
    <source>
        <dbReference type="Proteomes" id="UP000324701"/>
    </source>
</evidence>
<dbReference type="OrthoDB" id="860574at2"/>
<dbReference type="Proteomes" id="UP000324701">
    <property type="component" value="Unassembled WGS sequence"/>
</dbReference>
<sequence length="329" mass="36537">MNTAILPGHIGTGPEAIAARIADLLNDARKNPDGLRFDDSYLRATLIDIVCARAPLRLLLPTFHGKCPSRRLTIGDLPDYGEYLAVETLADLHAQIADIYPDTKLLLLSEGHFHADYNLLGTDQAVDDYANRIRDLLSAHPGLVFHGADDLLPKLSRDEQRQILLDDYSPDEAEMRCLMLADEQLLGLYQAYTKLHLKLITDHPDETTSGRQQRMLAKQRALLQLRKYLGFAQLLRSAFGHLAYVKLSALYKSPAQVDQVGINVIKGNHQRGTTSFYAVCRTRAGVHRMVSAADAHTAGHRLVNDHAYPYFEEVVTSCAGTTSFSTSTE</sequence>
<comment type="caution">
    <text evidence="1">The sequence shown here is derived from an EMBL/GenBank/DDBJ whole genome shotgun (WGS) entry which is preliminary data.</text>
</comment>
<dbReference type="AlphaFoldDB" id="A0A5B1BF00"/>
<accession>A0A5B1BF00</accession>
<dbReference type="PANTHER" id="PTHR37285">
    <property type="entry name" value="SPORE WALL MATURATION PROTEIN DIT1"/>
    <property type="match status" value="1"/>
</dbReference>
<keyword evidence="2" id="KW-1185">Reference proteome</keyword>
<dbReference type="Pfam" id="PF05141">
    <property type="entry name" value="DIT1_PvcA"/>
    <property type="match status" value="1"/>
</dbReference>
<protein>
    <submittedName>
        <fullName evidence="1">L-tyrosine/L-tryptophan isonitrile synthase family protein</fullName>
    </submittedName>
</protein>
<evidence type="ECO:0000313" key="1">
    <source>
        <dbReference type="EMBL" id="KAA1245679.1"/>
    </source>
</evidence>
<dbReference type="RefSeq" id="WP_149656274.1">
    <property type="nucleotide sequence ID" value="NZ_VTZN01000247.1"/>
</dbReference>